<name>A0A679I7M6_9ENTE</name>
<dbReference type="Proteomes" id="UP000502998">
    <property type="component" value="Chromosome"/>
</dbReference>
<dbReference type="KEGG" id="esg:EsVE80_11210"/>
<organism evidence="1 2">
    <name type="scientific">Enterococcus saigonensis</name>
    <dbReference type="NCBI Taxonomy" id="1805431"/>
    <lineage>
        <taxon>Bacteria</taxon>
        <taxon>Bacillati</taxon>
        <taxon>Bacillota</taxon>
        <taxon>Bacilli</taxon>
        <taxon>Lactobacillales</taxon>
        <taxon>Enterococcaceae</taxon>
        <taxon>Enterococcus</taxon>
    </lineage>
</organism>
<accession>A0A679I7M6</accession>
<gene>
    <name evidence="1" type="ORF">EsVE80_11210</name>
</gene>
<proteinExistence type="predicted"/>
<dbReference type="EMBL" id="AP022822">
    <property type="protein sequence ID" value="BCA85598.1"/>
    <property type="molecule type" value="Genomic_DNA"/>
</dbReference>
<protein>
    <submittedName>
        <fullName evidence="1">Uncharacterized protein</fullName>
    </submittedName>
</protein>
<keyword evidence="2" id="KW-1185">Reference proteome</keyword>
<sequence length="76" mass="9000">MSKKIIRLFMIAALLVPYIPTRTTQVDVGNQPYQVNPYSAYKVFEFDTVPPKTYRGLTRIRYSYDSGRKLYIGYYY</sequence>
<evidence type="ECO:0000313" key="2">
    <source>
        <dbReference type="Proteomes" id="UP000502998"/>
    </source>
</evidence>
<reference evidence="1 2" key="1">
    <citation type="submission" date="2020-02" db="EMBL/GenBank/DDBJ databases">
        <title>Characterization of vanA genotype vancomycin-resistant Enterococcus saigonensis VE80.</title>
        <authorList>
            <person name="Harada T."/>
            <person name="Motooka D."/>
            <person name="Nakamura S."/>
            <person name="Yamamoto Y."/>
            <person name="Kawahara R."/>
            <person name="Kawatsu K."/>
        </authorList>
    </citation>
    <scope>NUCLEOTIDE SEQUENCE [LARGE SCALE GENOMIC DNA]</scope>
    <source>
        <strain evidence="1 2">VE80</strain>
    </source>
</reference>
<dbReference type="RefSeq" id="WP_173102856.1">
    <property type="nucleotide sequence ID" value="NZ_AP022822.1"/>
</dbReference>
<evidence type="ECO:0000313" key="1">
    <source>
        <dbReference type="EMBL" id="BCA85598.1"/>
    </source>
</evidence>
<dbReference type="AlphaFoldDB" id="A0A679I7M6"/>